<accession>T1EL87</accession>
<keyword evidence="8" id="KW-1185">Reference proteome</keyword>
<dbReference type="HOGENOM" id="CLU_013137_21_0_1"/>
<feature type="domain" description="RING-type" evidence="5">
    <location>
        <begin position="22"/>
        <end position="63"/>
    </location>
</feature>
<proteinExistence type="predicted"/>
<dbReference type="Proteomes" id="UP000015101">
    <property type="component" value="Unassembled WGS sequence"/>
</dbReference>
<dbReference type="STRING" id="6412.T1EL87"/>
<dbReference type="EMBL" id="AMQM01003841">
    <property type="status" value="NOT_ANNOTATED_CDS"/>
    <property type="molecule type" value="Genomic_DNA"/>
</dbReference>
<reference evidence="8" key="1">
    <citation type="submission" date="2012-12" db="EMBL/GenBank/DDBJ databases">
        <authorList>
            <person name="Hellsten U."/>
            <person name="Grimwood J."/>
            <person name="Chapman J.A."/>
            <person name="Shapiro H."/>
            <person name="Aerts A."/>
            <person name="Otillar R.P."/>
            <person name="Terry A.Y."/>
            <person name="Boore J.L."/>
            <person name="Simakov O."/>
            <person name="Marletaz F."/>
            <person name="Cho S.-J."/>
            <person name="Edsinger-Gonzales E."/>
            <person name="Havlak P."/>
            <person name="Kuo D.-H."/>
            <person name="Larsson T."/>
            <person name="Lv J."/>
            <person name="Arendt D."/>
            <person name="Savage R."/>
            <person name="Osoegawa K."/>
            <person name="de Jong P."/>
            <person name="Lindberg D.R."/>
            <person name="Seaver E.C."/>
            <person name="Weisblat D.A."/>
            <person name="Putnam N.H."/>
            <person name="Grigoriev I.V."/>
            <person name="Rokhsar D.S."/>
        </authorList>
    </citation>
    <scope>NUCLEOTIDE SEQUENCE</scope>
</reference>
<evidence type="ECO:0000313" key="7">
    <source>
        <dbReference type="EnsemblMetazoa" id="HelroP153542"/>
    </source>
</evidence>
<evidence type="ECO:0000256" key="4">
    <source>
        <dbReference type="PROSITE-ProRule" id="PRU00175"/>
    </source>
</evidence>
<dbReference type="PANTHER" id="PTHR45931">
    <property type="entry name" value="SI:CH211-59O9.10"/>
    <property type="match status" value="1"/>
</dbReference>
<keyword evidence="3" id="KW-0862">Zinc</keyword>
<dbReference type="EMBL" id="KB096325">
    <property type="protein sequence ID" value="ESO05631.1"/>
    <property type="molecule type" value="Genomic_DNA"/>
</dbReference>
<dbReference type="PROSITE" id="PS50089">
    <property type="entry name" value="ZF_RING_2"/>
    <property type="match status" value="1"/>
</dbReference>
<dbReference type="InterPro" id="IPR013083">
    <property type="entry name" value="Znf_RING/FYVE/PHD"/>
</dbReference>
<dbReference type="CTD" id="20197337"/>
<name>T1EL87_HELRO</name>
<evidence type="ECO:0000256" key="3">
    <source>
        <dbReference type="ARBA" id="ARBA00022833"/>
    </source>
</evidence>
<dbReference type="eggNOG" id="KOG0800">
    <property type="taxonomic scope" value="Eukaryota"/>
</dbReference>
<reference evidence="7" key="3">
    <citation type="submission" date="2015-06" db="UniProtKB">
        <authorList>
            <consortium name="EnsemblMetazoa"/>
        </authorList>
    </citation>
    <scope>IDENTIFICATION</scope>
</reference>
<dbReference type="InterPro" id="IPR001841">
    <property type="entry name" value="Znf_RING"/>
</dbReference>
<dbReference type="SMART" id="SM00184">
    <property type="entry name" value="RING"/>
    <property type="match status" value="1"/>
</dbReference>
<organism evidence="7 8">
    <name type="scientific">Helobdella robusta</name>
    <name type="common">Californian leech</name>
    <dbReference type="NCBI Taxonomy" id="6412"/>
    <lineage>
        <taxon>Eukaryota</taxon>
        <taxon>Metazoa</taxon>
        <taxon>Spiralia</taxon>
        <taxon>Lophotrochozoa</taxon>
        <taxon>Annelida</taxon>
        <taxon>Clitellata</taxon>
        <taxon>Hirudinea</taxon>
        <taxon>Rhynchobdellida</taxon>
        <taxon>Glossiphoniidae</taxon>
        <taxon>Helobdella</taxon>
    </lineage>
</organism>
<reference evidence="6 8" key="2">
    <citation type="journal article" date="2013" name="Nature">
        <title>Insights into bilaterian evolution from three spiralian genomes.</title>
        <authorList>
            <person name="Simakov O."/>
            <person name="Marletaz F."/>
            <person name="Cho S.J."/>
            <person name="Edsinger-Gonzales E."/>
            <person name="Havlak P."/>
            <person name="Hellsten U."/>
            <person name="Kuo D.H."/>
            <person name="Larsson T."/>
            <person name="Lv J."/>
            <person name="Arendt D."/>
            <person name="Savage R."/>
            <person name="Osoegawa K."/>
            <person name="de Jong P."/>
            <person name="Grimwood J."/>
            <person name="Chapman J.A."/>
            <person name="Shapiro H."/>
            <person name="Aerts A."/>
            <person name="Otillar R.P."/>
            <person name="Terry A.Y."/>
            <person name="Boore J.L."/>
            <person name="Grigoriev I.V."/>
            <person name="Lindberg D.R."/>
            <person name="Seaver E.C."/>
            <person name="Weisblat D.A."/>
            <person name="Putnam N.H."/>
            <person name="Rokhsar D.S."/>
        </authorList>
    </citation>
    <scope>NUCLEOTIDE SEQUENCE</scope>
</reference>
<dbReference type="GeneID" id="20197337"/>
<evidence type="ECO:0000256" key="2">
    <source>
        <dbReference type="ARBA" id="ARBA00022771"/>
    </source>
</evidence>
<gene>
    <name evidence="7" type="primary">20197337</name>
    <name evidence="6" type="ORF">HELRODRAFT_153542</name>
</gene>
<dbReference type="AlphaFoldDB" id="T1EL87"/>
<dbReference type="RefSeq" id="XP_009016264.1">
    <property type="nucleotide sequence ID" value="XM_009018016.1"/>
</dbReference>
<protein>
    <recommendedName>
        <fullName evidence="5">RING-type domain-containing protein</fullName>
    </recommendedName>
</protein>
<dbReference type="EnsemblMetazoa" id="HelroT153542">
    <property type="protein sequence ID" value="HelroP153542"/>
    <property type="gene ID" value="HelroG153542"/>
</dbReference>
<dbReference type="InParanoid" id="T1EL87"/>
<keyword evidence="1" id="KW-0479">Metal-binding</keyword>
<dbReference type="PANTHER" id="PTHR45931:SF3">
    <property type="entry name" value="RING ZINC FINGER-CONTAINING PROTEIN"/>
    <property type="match status" value="1"/>
</dbReference>
<dbReference type="Gene3D" id="3.30.40.10">
    <property type="entry name" value="Zinc/RING finger domain, C3HC4 (zinc finger)"/>
    <property type="match status" value="1"/>
</dbReference>
<keyword evidence="2 4" id="KW-0863">Zinc-finger</keyword>
<dbReference type="SUPFAM" id="SSF57850">
    <property type="entry name" value="RING/U-box"/>
    <property type="match status" value="1"/>
</dbReference>
<dbReference type="Pfam" id="PF13639">
    <property type="entry name" value="zf-RING_2"/>
    <property type="match status" value="1"/>
</dbReference>
<evidence type="ECO:0000313" key="6">
    <source>
        <dbReference type="EMBL" id="ESO05631.1"/>
    </source>
</evidence>
<dbReference type="OrthoDB" id="8062037at2759"/>
<evidence type="ECO:0000259" key="5">
    <source>
        <dbReference type="PROSITE" id="PS50089"/>
    </source>
</evidence>
<evidence type="ECO:0000313" key="8">
    <source>
        <dbReference type="Proteomes" id="UP000015101"/>
    </source>
</evidence>
<dbReference type="KEGG" id="hro:HELRODRAFT_153542"/>
<evidence type="ECO:0000256" key="1">
    <source>
        <dbReference type="ARBA" id="ARBA00022723"/>
    </source>
</evidence>
<dbReference type="GO" id="GO:0008270">
    <property type="term" value="F:zinc ion binding"/>
    <property type="evidence" value="ECO:0007669"/>
    <property type="project" value="UniProtKB-KW"/>
</dbReference>
<dbReference type="InterPro" id="IPR051834">
    <property type="entry name" value="RING_finger_E3_ligase"/>
</dbReference>
<sequence>EKDLENMPIIRYEGEDCNEDSCNICLGQYKRGDALKRLNCKHEYHSGCINVWLKRNITCPMCR</sequence>